<gene>
    <name evidence="1" type="ORF">E1286_29035</name>
</gene>
<reference evidence="1 2" key="1">
    <citation type="submission" date="2019-03" db="EMBL/GenBank/DDBJ databases">
        <title>Draft genome sequences of novel Actinobacteria.</title>
        <authorList>
            <person name="Sahin N."/>
            <person name="Ay H."/>
            <person name="Saygin H."/>
        </authorList>
    </citation>
    <scope>NUCLEOTIDE SEQUENCE [LARGE SCALE GENOMIC DNA]</scope>
    <source>
        <strain evidence="1 2">CH32</strain>
    </source>
</reference>
<keyword evidence="2" id="KW-1185">Reference proteome</keyword>
<proteinExistence type="predicted"/>
<dbReference type="OrthoDB" id="3522542at2"/>
<dbReference type="Proteomes" id="UP000295302">
    <property type="component" value="Unassembled WGS sequence"/>
</dbReference>
<dbReference type="EMBL" id="SMKQ01000114">
    <property type="protein sequence ID" value="TDD43282.1"/>
    <property type="molecule type" value="Genomic_DNA"/>
</dbReference>
<sequence>MERMPAWPSQRPLTEVSYCHRPYGTPCVHEHACSRCRFSASRPPRIEGMTCNAEARLIEDPWRVPPSG</sequence>
<protein>
    <submittedName>
        <fullName evidence="1">Uncharacterized protein</fullName>
    </submittedName>
</protein>
<comment type="caution">
    <text evidence="1">The sequence shown here is derived from an EMBL/GenBank/DDBJ whole genome shotgun (WGS) entry which is preliminary data.</text>
</comment>
<dbReference type="AlphaFoldDB" id="A0A4R4YIV5"/>
<organism evidence="1 2">
    <name type="scientific">Nonomuraea terrae</name>
    <dbReference type="NCBI Taxonomy" id="2530383"/>
    <lineage>
        <taxon>Bacteria</taxon>
        <taxon>Bacillati</taxon>
        <taxon>Actinomycetota</taxon>
        <taxon>Actinomycetes</taxon>
        <taxon>Streptosporangiales</taxon>
        <taxon>Streptosporangiaceae</taxon>
        <taxon>Nonomuraea</taxon>
    </lineage>
</organism>
<evidence type="ECO:0000313" key="1">
    <source>
        <dbReference type="EMBL" id="TDD43282.1"/>
    </source>
</evidence>
<accession>A0A4R4YIV5</accession>
<name>A0A4R4YIV5_9ACTN</name>
<evidence type="ECO:0000313" key="2">
    <source>
        <dbReference type="Proteomes" id="UP000295302"/>
    </source>
</evidence>